<dbReference type="CDD" id="cd16917">
    <property type="entry name" value="HATPase_UhpB-NarQ-NarX-like"/>
    <property type="match status" value="1"/>
</dbReference>
<feature type="transmembrane region" description="Helical" evidence="5">
    <location>
        <begin position="368"/>
        <end position="387"/>
    </location>
</feature>
<dbReference type="SUPFAM" id="SSF55874">
    <property type="entry name" value="ATPase domain of HSP90 chaperone/DNA topoisomerase II/histidine kinase"/>
    <property type="match status" value="1"/>
</dbReference>
<sequence>MNLKWYFLFCIAILQSVTVIARSSGQNPGPKYYYLEDSTRSLRADQALKAYVNGHFSPLSTGALNPGFTNSDYWLVLELDSNYRKEQGVFVIDNAHINEIQAYYLDSLHEEALTPRYVTGDFHPFAQRPIQYNTFAFPLRQKTTTYLFKIDKHFESLQAPFYLTNYARLLASVATEELLNGIFTGILILIVLFGLFLFLNTREKVYLYYAGYVLVITLWILSNKGIGFHYLWPNSHFFPSRARPLFAMLNIVLMIGFLQSFIQQPRKSWFFIPLKILQYFALIICLVIICPVEYTRFGQYSNYVQHTMSLSTLALVALFLGSIVEKIKQGSRPALLYLVATVVLLCFAMLESLYHLGKVNLPYLLAHYGMFIGVVLEMVIITLGLTMRFNQYRKEKLVLLEELNQQQAKLTDTIVAVQEQERKEIADRLHDEIGAMLSVASLQIDSLSQSMDIQKLYHTRSMMNEISNTVRNISHQLTPIVIEKYGLRKAITDLVDNTNLPSNFKVEAIIIGLEEPMPLQFQFTVYRIIQELVQNAIKHAKAKNVLLQVVEHEDAINIEVTDNGQGVADFENKKEDALFLRSVRAKVAYLHGIMETNSSQPSGMSILIEIPKNY</sequence>
<dbReference type="Gene3D" id="1.20.5.1930">
    <property type="match status" value="1"/>
</dbReference>
<evidence type="ECO:0000256" key="1">
    <source>
        <dbReference type="ARBA" id="ARBA00022679"/>
    </source>
</evidence>
<feature type="transmembrane region" description="Helical" evidence="5">
    <location>
        <begin position="206"/>
        <end position="222"/>
    </location>
</feature>
<keyword evidence="6" id="KW-0732">Signal</keyword>
<proteinExistence type="predicted"/>
<feature type="transmembrane region" description="Helical" evidence="5">
    <location>
        <begin position="335"/>
        <end position="356"/>
    </location>
</feature>
<keyword evidence="5" id="KW-0812">Transmembrane</keyword>
<evidence type="ECO:0000259" key="10">
    <source>
        <dbReference type="Pfam" id="PF07730"/>
    </source>
</evidence>
<feature type="transmembrane region" description="Helical" evidence="5">
    <location>
        <begin position="303"/>
        <end position="323"/>
    </location>
</feature>
<dbReference type="PANTHER" id="PTHR24421:SF58">
    <property type="entry name" value="SIGNAL TRANSDUCTION HISTIDINE-PROTEIN KINASE_PHOSPHATASE UHPB"/>
    <property type="match status" value="1"/>
</dbReference>
<dbReference type="Pfam" id="PF07696">
    <property type="entry name" value="7TMR-DISMED2"/>
    <property type="match status" value="1"/>
</dbReference>
<protein>
    <recommendedName>
        <fullName evidence="13">Histidine kinase domain-containing protein</fullName>
    </recommendedName>
</protein>
<feature type="transmembrane region" description="Helical" evidence="5">
    <location>
        <begin position="178"/>
        <end position="199"/>
    </location>
</feature>
<organism evidence="11 12">
    <name type="scientific">Chitinophaga caeni</name>
    <dbReference type="NCBI Taxonomy" id="2029983"/>
    <lineage>
        <taxon>Bacteria</taxon>
        <taxon>Pseudomonadati</taxon>
        <taxon>Bacteroidota</taxon>
        <taxon>Chitinophagia</taxon>
        <taxon>Chitinophagales</taxon>
        <taxon>Chitinophagaceae</taxon>
        <taxon>Chitinophaga</taxon>
    </lineage>
</organism>
<feature type="domain" description="Signal transduction histidine kinase subgroup 3 dimerisation and phosphoacceptor" evidence="10">
    <location>
        <begin position="421"/>
        <end position="478"/>
    </location>
</feature>
<feature type="transmembrane region" description="Helical" evidence="5">
    <location>
        <begin position="274"/>
        <end position="297"/>
    </location>
</feature>
<dbReference type="InterPro" id="IPR050482">
    <property type="entry name" value="Sensor_HK_TwoCompSys"/>
</dbReference>
<feature type="domain" description="7TM-DISM receptor extracellular" evidence="8">
    <location>
        <begin position="176"/>
        <end position="386"/>
    </location>
</feature>
<dbReference type="AlphaFoldDB" id="A0A291QS29"/>
<evidence type="ECO:0000256" key="5">
    <source>
        <dbReference type="SAM" id="Phobius"/>
    </source>
</evidence>
<evidence type="ECO:0000313" key="12">
    <source>
        <dbReference type="Proteomes" id="UP000220133"/>
    </source>
</evidence>
<evidence type="ECO:0000256" key="3">
    <source>
        <dbReference type="ARBA" id="ARBA00023012"/>
    </source>
</evidence>
<evidence type="ECO:0008006" key="13">
    <source>
        <dbReference type="Google" id="ProtNLM"/>
    </source>
</evidence>
<reference evidence="11 12" key="1">
    <citation type="submission" date="2017-10" db="EMBL/GenBank/DDBJ databases">
        <title>Paenichitinophaga pekingensis gen. nov., sp. nov., isolated from activated sludge.</title>
        <authorList>
            <person name="Jin D."/>
            <person name="Kong X."/>
            <person name="Deng Y."/>
            <person name="Bai Z."/>
        </authorList>
    </citation>
    <scope>NUCLEOTIDE SEQUENCE [LARGE SCALE GENOMIC DNA]</scope>
    <source>
        <strain evidence="11 12">13</strain>
    </source>
</reference>
<name>A0A291QS29_9BACT</name>
<dbReference type="InterPro" id="IPR036890">
    <property type="entry name" value="HATPase_C_sf"/>
</dbReference>
<dbReference type="InterPro" id="IPR011623">
    <property type="entry name" value="7TMR_DISM_rcpt_extracell_dom1"/>
</dbReference>
<evidence type="ECO:0000259" key="8">
    <source>
        <dbReference type="Pfam" id="PF07695"/>
    </source>
</evidence>
<feature type="signal peptide" evidence="6">
    <location>
        <begin position="1"/>
        <end position="21"/>
    </location>
</feature>
<dbReference type="RefSeq" id="WP_098193080.1">
    <property type="nucleotide sequence ID" value="NZ_CP023777.1"/>
</dbReference>
<dbReference type="Gene3D" id="2.60.40.2380">
    <property type="match status" value="1"/>
</dbReference>
<dbReference type="InterPro" id="IPR003594">
    <property type="entry name" value="HATPase_dom"/>
</dbReference>
<feature type="coiled-coil region" evidence="4">
    <location>
        <begin position="389"/>
        <end position="420"/>
    </location>
</feature>
<dbReference type="InterPro" id="IPR011622">
    <property type="entry name" value="7TMR_DISM_rcpt_extracell_dom2"/>
</dbReference>
<gene>
    <name evidence="11" type="ORF">COR50_05575</name>
</gene>
<keyword evidence="12" id="KW-1185">Reference proteome</keyword>
<dbReference type="OrthoDB" id="9760839at2"/>
<dbReference type="Pfam" id="PF07695">
    <property type="entry name" value="7TMR-DISM_7TM"/>
    <property type="match status" value="1"/>
</dbReference>
<evidence type="ECO:0000259" key="9">
    <source>
        <dbReference type="Pfam" id="PF07696"/>
    </source>
</evidence>
<dbReference type="PANTHER" id="PTHR24421">
    <property type="entry name" value="NITRATE/NITRITE SENSOR PROTEIN NARX-RELATED"/>
    <property type="match status" value="1"/>
</dbReference>
<feature type="domain" description="7TM-DISM receptor extracellular" evidence="9">
    <location>
        <begin position="30"/>
        <end position="163"/>
    </location>
</feature>
<accession>A0A291QS29</accession>
<evidence type="ECO:0000313" key="11">
    <source>
        <dbReference type="EMBL" id="ATL46692.1"/>
    </source>
</evidence>
<keyword evidence="1" id="KW-0808">Transferase</keyword>
<dbReference type="InterPro" id="IPR011712">
    <property type="entry name" value="Sig_transdc_His_kin_sub3_dim/P"/>
</dbReference>
<dbReference type="GO" id="GO:0000155">
    <property type="term" value="F:phosphorelay sensor kinase activity"/>
    <property type="evidence" value="ECO:0007669"/>
    <property type="project" value="InterPro"/>
</dbReference>
<keyword evidence="4" id="KW-0175">Coiled coil</keyword>
<keyword evidence="5" id="KW-0472">Membrane</keyword>
<evidence type="ECO:0000256" key="4">
    <source>
        <dbReference type="SAM" id="Coils"/>
    </source>
</evidence>
<dbReference type="EMBL" id="CP023777">
    <property type="protein sequence ID" value="ATL46692.1"/>
    <property type="molecule type" value="Genomic_DNA"/>
</dbReference>
<dbReference type="KEGG" id="cbae:COR50_05575"/>
<feature type="chain" id="PRO_5013104217" description="Histidine kinase domain-containing protein" evidence="6">
    <location>
        <begin position="22"/>
        <end position="614"/>
    </location>
</feature>
<evidence type="ECO:0000256" key="2">
    <source>
        <dbReference type="ARBA" id="ARBA00022777"/>
    </source>
</evidence>
<feature type="transmembrane region" description="Helical" evidence="5">
    <location>
        <begin position="242"/>
        <end position="262"/>
    </location>
</feature>
<keyword evidence="2" id="KW-0418">Kinase</keyword>
<evidence type="ECO:0000259" key="7">
    <source>
        <dbReference type="Pfam" id="PF02518"/>
    </source>
</evidence>
<dbReference type="Pfam" id="PF02518">
    <property type="entry name" value="HATPase_c"/>
    <property type="match status" value="1"/>
</dbReference>
<dbReference type="Pfam" id="PF07730">
    <property type="entry name" value="HisKA_3"/>
    <property type="match status" value="1"/>
</dbReference>
<dbReference type="Gene3D" id="3.30.565.10">
    <property type="entry name" value="Histidine kinase-like ATPase, C-terminal domain"/>
    <property type="match status" value="1"/>
</dbReference>
<evidence type="ECO:0000256" key="6">
    <source>
        <dbReference type="SAM" id="SignalP"/>
    </source>
</evidence>
<keyword evidence="3" id="KW-0902">Two-component regulatory system</keyword>
<dbReference type="GO" id="GO:0016020">
    <property type="term" value="C:membrane"/>
    <property type="evidence" value="ECO:0007669"/>
    <property type="project" value="InterPro"/>
</dbReference>
<dbReference type="Proteomes" id="UP000220133">
    <property type="component" value="Chromosome"/>
</dbReference>
<feature type="domain" description="Histidine kinase/HSP90-like ATPase" evidence="7">
    <location>
        <begin position="525"/>
        <end position="611"/>
    </location>
</feature>
<dbReference type="GO" id="GO:0046983">
    <property type="term" value="F:protein dimerization activity"/>
    <property type="evidence" value="ECO:0007669"/>
    <property type="project" value="InterPro"/>
</dbReference>
<keyword evidence="5" id="KW-1133">Transmembrane helix</keyword>